<reference evidence="3" key="1">
    <citation type="submission" date="2012-12" db="EMBL/GenBank/DDBJ databases">
        <authorList>
            <person name="Hellsten U."/>
            <person name="Grimwood J."/>
            <person name="Chapman J.A."/>
            <person name="Shapiro H."/>
            <person name="Aerts A."/>
            <person name="Otillar R.P."/>
            <person name="Terry A.Y."/>
            <person name="Boore J.L."/>
            <person name="Simakov O."/>
            <person name="Marletaz F."/>
            <person name="Cho S.-J."/>
            <person name="Edsinger-Gonzales E."/>
            <person name="Havlak P."/>
            <person name="Kuo D.-H."/>
            <person name="Larsson T."/>
            <person name="Lv J."/>
            <person name="Arendt D."/>
            <person name="Savage R."/>
            <person name="Osoegawa K."/>
            <person name="de Jong P."/>
            <person name="Lindberg D.R."/>
            <person name="Seaver E.C."/>
            <person name="Weisblat D.A."/>
            <person name="Putnam N.H."/>
            <person name="Grigoriev I.V."/>
            <person name="Rokhsar D.S."/>
        </authorList>
    </citation>
    <scope>NUCLEOTIDE SEQUENCE</scope>
</reference>
<dbReference type="OrthoDB" id="6154567at2759"/>
<dbReference type="InParanoid" id="T1EXS1"/>
<evidence type="ECO:0000313" key="2">
    <source>
        <dbReference type="EnsemblMetazoa" id="HelroP166109"/>
    </source>
</evidence>
<dbReference type="HOGENOM" id="CLU_618613_0_0_1"/>
<sequence length="443" mass="50104">MLLSFHLDIENLKTKFNNLENVDKVNNSNNRELLPAYRQQSNDNLKDINDTSVFSNSVETISTPWTNVGVLAAAKTSCDLQSDDNATDDRFTLVQKIKKRSKSRALPTPAKPVQLAVKNDKDSLAKPTKSEASATTNQLNIAKPTKIVGSMTTNPLFTASKSIIRKKIFYIGNVNLPDSSVIIKHCESRGIKLISCNPTTKPLGPDEVQINHTSFRLCVPAMNTTKSCPRQTGPVQLSYENGYLTETTPSLITFYPVLQQFQQKMIQTSPRAPQTTTLPIQKADYVNQMLIDPHKIALVNENLAVIKWEPQYGVDLDSEYDGFFTKYMDVINFNCPVICTKNRFRKNWMNINLYNSYMDKNKLYLNYLQNPTVSSIKFLGITLQSDLKWIEQVNLVLSKMKLLLDGLDGFTWLIKVGNSVLLDTLVGVRLRFLVMSEDRDDKK</sequence>
<dbReference type="EMBL" id="KB097753">
    <property type="protein sequence ID" value="ESN90443.1"/>
    <property type="molecule type" value="Genomic_DNA"/>
</dbReference>
<dbReference type="KEGG" id="hro:HELRODRAFT_166109"/>
<keyword evidence="3" id="KW-1185">Reference proteome</keyword>
<organism evidence="2 3">
    <name type="scientific">Helobdella robusta</name>
    <name type="common">Californian leech</name>
    <dbReference type="NCBI Taxonomy" id="6412"/>
    <lineage>
        <taxon>Eukaryota</taxon>
        <taxon>Metazoa</taxon>
        <taxon>Spiralia</taxon>
        <taxon>Lophotrochozoa</taxon>
        <taxon>Annelida</taxon>
        <taxon>Clitellata</taxon>
        <taxon>Hirudinea</taxon>
        <taxon>Rhynchobdellida</taxon>
        <taxon>Glossiphoniidae</taxon>
        <taxon>Helobdella</taxon>
    </lineage>
</organism>
<proteinExistence type="predicted"/>
<evidence type="ECO:0000313" key="3">
    <source>
        <dbReference type="Proteomes" id="UP000015101"/>
    </source>
</evidence>
<name>T1EXS1_HELRO</name>
<gene>
    <name evidence="2" type="primary">20201371</name>
    <name evidence="1" type="ORF">HELRODRAFT_166109</name>
</gene>
<evidence type="ECO:0000313" key="1">
    <source>
        <dbReference type="EMBL" id="ESN90443.1"/>
    </source>
</evidence>
<dbReference type="EMBL" id="AMQM01002259">
    <property type="status" value="NOT_ANNOTATED_CDS"/>
    <property type="molecule type" value="Genomic_DNA"/>
</dbReference>
<dbReference type="AlphaFoldDB" id="T1EXS1"/>
<dbReference type="EnsemblMetazoa" id="HelroT166109">
    <property type="protein sequence ID" value="HelroP166109"/>
    <property type="gene ID" value="HelroG166109"/>
</dbReference>
<dbReference type="EMBL" id="AMQM01002258">
    <property type="status" value="NOT_ANNOTATED_CDS"/>
    <property type="molecule type" value="Genomic_DNA"/>
</dbReference>
<accession>T1EXS1</accession>
<dbReference type="RefSeq" id="XP_009031380.1">
    <property type="nucleotide sequence ID" value="XM_009033132.1"/>
</dbReference>
<dbReference type="CTD" id="20201371"/>
<reference evidence="1 3" key="2">
    <citation type="journal article" date="2013" name="Nature">
        <title>Insights into bilaterian evolution from three spiralian genomes.</title>
        <authorList>
            <person name="Simakov O."/>
            <person name="Marletaz F."/>
            <person name="Cho S.J."/>
            <person name="Edsinger-Gonzales E."/>
            <person name="Havlak P."/>
            <person name="Hellsten U."/>
            <person name="Kuo D.H."/>
            <person name="Larsson T."/>
            <person name="Lv J."/>
            <person name="Arendt D."/>
            <person name="Savage R."/>
            <person name="Osoegawa K."/>
            <person name="de Jong P."/>
            <person name="Grimwood J."/>
            <person name="Chapman J.A."/>
            <person name="Shapiro H."/>
            <person name="Aerts A."/>
            <person name="Otillar R.P."/>
            <person name="Terry A.Y."/>
            <person name="Boore J.L."/>
            <person name="Grigoriev I.V."/>
            <person name="Lindberg D.R."/>
            <person name="Seaver E.C."/>
            <person name="Weisblat D.A."/>
            <person name="Putnam N.H."/>
            <person name="Rokhsar D.S."/>
        </authorList>
    </citation>
    <scope>NUCLEOTIDE SEQUENCE</scope>
</reference>
<protein>
    <submittedName>
        <fullName evidence="1 2">Uncharacterized protein</fullName>
    </submittedName>
</protein>
<dbReference type="Proteomes" id="UP000015101">
    <property type="component" value="Unassembled WGS sequence"/>
</dbReference>
<reference evidence="2" key="3">
    <citation type="submission" date="2015-06" db="UniProtKB">
        <authorList>
            <consortium name="EnsemblMetazoa"/>
        </authorList>
    </citation>
    <scope>IDENTIFICATION</scope>
</reference>
<dbReference type="GeneID" id="20201371"/>